<dbReference type="SUPFAM" id="SSF50630">
    <property type="entry name" value="Acid proteases"/>
    <property type="match status" value="1"/>
</dbReference>
<evidence type="ECO:0000313" key="6">
    <source>
        <dbReference type="Proteomes" id="UP000016935"/>
    </source>
</evidence>
<feature type="domain" description="Peptidase A1" evidence="4">
    <location>
        <begin position="45"/>
        <end position="376"/>
    </location>
</feature>
<feature type="chain" id="PRO_5004353957" description="Peptidase A1 domain-containing protein" evidence="3">
    <location>
        <begin position="21"/>
        <end position="501"/>
    </location>
</feature>
<dbReference type="PROSITE" id="PS51767">
    <property type="entry name" value="PEPTIDASE_A1"/>
    <property type="match status" value="1"/>
</dbReference>
<keyword evidence="6" id="KW-1185">Reference proteome</keyword>
<dbReference type="RefSeq" id="XP_008028158.1">
    <property type="nucleotide sequence ID" value="XM_008029967.1"/>
</dbReference>
<feature type="compositionally biased region" description="Pro residues" evidence="1">
    <location>
        <begin position="468"/>
        <end position="478"/>
    </location>
</feature>
<dbReference type="Gene3D" id="2.40.70.10">
    <property type="entry name" value="Acid Proteases"/>
    <property type="match status" value="2"/>
</dbReference>
<reference evidence="5 6" key="1">
    <citation type="journal article" date="2012" name="PLoS Pathog.">
        <title>Diverse lifestyles and strategies of plant pathogenesis encoded in the genomes of eighteen Dothideomycetes fungi.</title>
        <authorList>
            <person name="Ohm R.A."/>
            <person name="Feau N."/>
            <person name="Henrissat B."/>
            <person name="Schoch C.L."/>
            <person name="Horwitz B.A."/>
            <person name="Barry K.W."/>
            <person name="Condon B.J."/>
            <person name="Copeland A.C."/>
            <person name="Dhillon B."/>
            <person name="Glaser F."/>
            <person name="Hesse C.N."/>
            <person name="Kosti I."/>
            <person name="LaButti K."/>
            <person name="Lindquist E.A."/>
            <person name="Lucas S."/>
            <person name="Salamov A.A."/>
            <person name="Bradshaw R.E."/>
            <person name="Ciuffetti L."/>
            <person name="Hamelin R.C."/>
            <person name="Kema G.H.J."/>
            <person name="Lawrence C."/>
            <person name="Scott J.A."/>
            <person name="Spatafora J.W."/>
            <person name="Turgeon B.G."/>
            <person name="de Wit P.J.G.M."/>
            <person name="Zhong S."/>
            <person name="Goodwin S.B."/>
            <person name="Grigoriev I.V."/>
        </authorList>
    </citation>
    <scope>NUCLEOTIDE SEQUENCE [LARGE SCALE GENOMIC DNA]</scope>
    <source>
        <strain evidence="6">28A</strain>
    </source>
</reference>
<reference evidence="5 6" key="2">
    <citation type="journal article" date="2013" name="PLoS Genet.">
        <title>Comparative genome structure, secondary metabolite, and effector coding capacity across Cochliobolus pathogens.</title>
        <authorList>
            <person name="Condon B.J."/>
            <person name="Leng Y."/>
            <person name="Wu D."/>
            <person name="Bushley K.E."/>
            <person name="Ohm R.A."/>
            <person name="Otillar R."/>
            <person name="Martin J."/>
            <person name="Schackwitz W."/>
            <person name="Grimwood J."/>
            <person name="MohdZainudin N."/>
            <person name="Xue C."/>
            <person name="Wang R."/>
            <person name="Manning V.A."/>
            <person name="Dhillon B."/>
            <person name="Tu Z.J."/>
            <person name="Steffenson B.J."/>
            <person name="Salamov A."/>
            <person name="Sun H."/>
            <person name="Lowry S."/>
            <person name="LaButti K."/>
            <person name="Han J."/>
            <person name="Copeland A."/>
            <person name="Lindquist E."/>
            <person name="Barry K."/>
            <person name="Schmutz J."/>
            <person name="Baker S.E."/>
            <person name="Ciuffetti L.M."/>
            <person name="Grigoriev I.V."/>
            <person name="Zhong S."/>
            <person name="Turgeon B.G."/>
        </authorList>
    </citation>
    <scope>NUCLEOTIDE SEQUENCE [LARGE SCALE GENOMIC DNA]</scope>
    <source>
        <strain evidence="6">28A</strain>
    </source>
</reference>
<protein>
    <recommendedName>
        <fullName evidence="4">Peptidase A1 domain-containing protein</fullName>
    </recommendedName>
</protein>
<evidence type="ECO:0000313" key="5">
    <source>
        <dbReference type="EMBL" id="EOA84119.1"/>
    </source>
</evidence>
<feature type="region of interest" description="Disordered" evidence="1">
    <location>
        <begin position="449"/>
        <end position="486"/>
    </location>
</feature>
<sequence>MASSLLYLSATVLLAQSTVALNCSKPPVYVDIHKRAVHDSPVFQYGSFIGLGTPAQNQSLWPSLQQNVTSFASTEYCKGNTTLKNCDTSTGGFYSPQDSTSFEQKDGFKTLDAAQDNLLGFFGQETVRLYTHYFETDAASQTLVSNTTIQVAESGSITPGRVGVGSSSTLLRDLVAQNIITGSTYSLYIGQGFDRAGGVVNGSNVFGGYDSGRFTGDAHQYPMNIANTNPMSVRVKDIIITKTSDNSNTSLFDNTVFTDMQSRPDAFEAQITTEQFPFSLPYQITQNLIKQLGAEQDNTWGDNSLKLKNSFDGTLSIVLEDGFTVTLPPEVLMNASNITPVQDRAKSADTPFYLGTAFLGQVYLMADYDSNTFYLAEAIQKNNMVMPVTFCPRTTPVAYQRPKQSEWARQGLAGAVVGGVIGGMGIIAASYCLWVAWMRKKDKRRLQRELQRNSQRKLEQLDIEDGRPPPPKFDPPPQQQQQSVNAAKAMFWRKNKPGTTF</sequence>
<gene>
    <name evidence="5" type="ORF">SETTUDRAFT_42813</name>
</gene>
<feature type="transmembrane region" description="Helical" evidence="2">
    <location>
        <begin position="412"/>
        <end position="437"/>
    </location>
</feature>
<dbReference type="AlphaFoldDB" id="R0K3H8"/>
<feature type="compositionally biased region" description="Basic and acidic residues" evidence="1">
    <location>
        <begin position="449"/>
        <end position="467"/>
    </location>
</feature>
<evidence type="ECO:0000256" key="2">
    <source>
        <dbReference type="SAM" id="Phobius"/>
    </source>
</evidence>
<dbReference type="InterPro" id="IPR033121">
    <property type="entry name" value="PEPTIDASE_A1"/>
</dbReference>
<evidence type="ECO:0000256" key="3">
    <source>
        <dbReference type="SAM" id="SignalP"/>
    </source>
</evidence>
<evidence type="ECO:0000256" key="1">
    <source>
        <dbReference type="SAM" id="MobiDB-lite"/>
    </source>
</evidence>
<keyword evidence="2" id="KW-0472">Membrane</keyword>
<dbReference type="Pfam" id="PF00026">
    <property type="entry name" value="Asp"/>
    <property type="match status" value="1"/>
</dbReference>
<dbReference type="InterPro" id="IPR021109">
    <property type="entry name" value="Peptidase_aspartic_dom_sf"/>
</dbReference>
<keyword evidence="3" id="KW-0732">Signal</keyword>
<dbReference type="HOGENOM" id="CLU_567419_0_0_1"/>
<dbReference type="Proteomes" id="UP000016935">
    <property type="component" value="Unassembled WGS sequence"/>
</dbReference>
<evidence type="ECO:0000259" key="4">
    <source>
        <dbReference type="PROSITE" id="PS51767"/>
    </source>
</evidence>
<accession>R0K3H8</accession>
<feature type="signal peptide" evidence="3">
    <location>
        <begin position="1"/>
        <end position="20"/>
    </location>
</feature>
<dbReference type="GeneID" id="19404789"/>
<dbReference type="OrthoDB" id="5361565at2759"/>
<dbReference type="EMBL" id="KB908814">
    <property type="protein sequence ID" value="EOA84119.1"/>
    <property type="molecule type" value="Genomic_DNA"/>
</dbReference>
<dbReference type="eggNOG" id="ENOG502SK68">
    <property type="taxonomic scope" value="Eukaryota"/>
</dbReference>
<keyword evidence="2" id="KW-1133">Transmembrane helix</keyword>
<organism evidence="5 6">
    <name type="scientific">Exserohilum turcicum (strain 28A)</name>
    <name type="common">Northern leaf blight fungus</name>
    <name type="synonym">Setosphaeria turcica</name>
    <dbReference type="NCBI Taxonomy" id="671987"/>
    <lineage>
        <taxon>Eukaryota</taxon>
        <taxon>Fungi</taxon>
        <taxon>Dikarya</taxon>
        <taxon>Ascomycota</taxon>
        <taxon>Pezizomycotina</taxon>
        <taxon>Dothideomycetes</taxon>
        <taxon>Pleosporomycetidae</taxon>
        <taxon>Pleosporales</taxon>
        <taxon>Pleosporineae</taxon>
        <taxon>Pleosporaceae</taxon>
        <taxon>Exserohilum</taxon>
    </lineage>
</organism>
<name>R0K3H8_EXST2</name>
<keyword evidence="2" id="KW-0812">Transmembrane</keyword>
<proteinExistence type="predicted"/>